<dbReference type="Pfam" id="PF23156">
    <property type="entry name" value="DUF7054"/>
    <property type="match status" value="1"/>
</dbReference>
<evidence type="ECO:0000313" key="3">
    <source>
        <dbReference type="EMBL" id="CAD6342470.1"/>
    </source>
</evidence>
<dbReference type="OrthoDB" id="651546at2759"/>
<keyword evidence="4" id="KW-1185">Reference proteome</keyword>
<dbReference type="Proteomes" id="UP000604825">
    <property type="component" value="Unassembled WGS sequence"/>
</dbReference>
<gene>
    <name evidence="3" type="ORF">NCGR_LOCUS66568</name>
</gene>
<name>A0A811SPK7_9POAL</name>
<dbReference type="EMBL" id="CAJGYO010000510">
    <property type="protein sequence ID" value="CAD6342470.1"/>
    <property type="molecule type" value="Genomic_DNA"/>
</dbReference>
<feature type="domain" description="DUF7054" evidence="2">
    <location>
        <begin position="105"/>
        <end position="188"/>
    </location>
</feature>
<comment type="caution">
    <text evidence="3">The sequence shown here is derived from an EMBL/GenBank/DDBJ whole genome shotgun (WGS) entry which is preliminary data.</text>
</comment>
<dbReference type="PANTHER" id="PTHR33270:SF24">
    <property type="entry name" value="EXPRESSED PROTEIN"/>
    <property type="match status" value="1"/>
</dbReference>
<accession>A0A811SPK7</accession>
<evidence type="ECO:0000259" key="2">
    <source>
        <dbReference type="Pfam" id="PF23156"/>
    </source>
</evidence>
<feature type="compositionally biased region" description="Basic and acidic residues" evidence="1">
    <location>
        <begin position="47"/>
        <end position="60"/>
    </location>
</feature>
<dbReference type="InterPro" id="IPR055482">
    <property type="entry name" value="DUF7054"/>
</dbReference>
<proteinExistence type="predicted"/>
<dbReference type="AlphaFoldDB" id="A0A811SPK7"/>
<dbReference type="PANTHER" id="PTHR33270">
    <property type="entry name" value="BNAC05G50380D PROTEIN"/>
    <property type="match status" value="1"/>
</dbReference>
<reference evidence="3" key="1">
    <citation type="submission" date="2020-10" db="EMBL/GenBank/DDBJ databases">
        <authorList>
            <person name="Han B."/>
            <person name="Lu T."/>
            <person name="Zhao Q."/>
            <person name="Huang X."/>
            <person name="Zhao Y."/>
        </authorList>
    </citation>
    <scope>NUCLEOTIDE SEQUENCE</scope>
</reference>
<feature type="region of interest" description="Disordered" evidence="1">
    <location>
        <begin position="1"/>
        <end position="71"/>
    </location>
</feature>
<dbReference type="InterPro" id="IPR040358">
    <property type="entry name" value="At4g22758-like"/>
</dbReference>
<evidence type="ECO:0000313" key="4">
    <source>
        <dbReference type="Proteomes" id="UP000604825"/>
    </source>
</evidence>
<organism evidence="3 4">
    <name type="scientific">Miscanthus lutarioriparius</name>
    <dbReference type="NCBI Taxonomy" id="422564"/>
    <lineage>
        <taxon>Eukaryota</taxon>
        <taxon>Viridiplantae</taxon>
        <taxon>Streptophyta</taxon>
        <taxon>Embryophyta</taxon>
        <taxon>Tracheophyta</taxon>
        <taxon>Spermatophyta</taxon>
        <taxon>Magnoliopsida</taxon>
        <taxon>Liliopsida</taxon>
        <taxon>Poales</taxon>
        <taxon>Poaceae</taxon>
        <taxon>PACMAD clade</taxon>
        <taxon>Panicoideae</taxon>
        <taxon>Andropogonodae</taxon>
        <taxon>Andropogoneae</taxon>
        <taxon>Saccharinae</taxon>
        <taxon>Miscanthus</taxon>
    </lineage>
</organism>
<protein>
    <recommendedName>
        <fullName evidence="2">DUF7054 domain-containing protein</fullName>
    </recommendedName>
</protein>
<feature type="compositionally biased region" description="Basic and acidic residues" evidence="1">
    <location>
        <begin position="9"/>
        <end position="24"/>
    </location>
</feature>
<sequence length="231" mass="25075">MPPLAPPPADHKAWPGQRHAEKSQKAAGAPAPREALVQRRASFHGRGTPEHQQQQRDHLLRQRPRTHPDLLAGVREPGFRRAGVHGGDATTAAAVAVPWGRRAAPSKALVTVAVQRSMWALHVMAGAEWRVADLVAAAVELYTREGRRPLLPSADPSAFGLHYSQFSLESLDPAEKLMELGSRSFFLCPRATAAVAAPSTRPVTEAGKTTPTSGPNMLPPWLGFMHFWPLL</sequence>
<evidence type="ECO:0000256" key="1">
    <source>
        <dbReference type="SAM" id="MobiDB-lite"/>
    </source>
</evidence>